<organism evidence="5 6">
    <name type="scientific">Cupriavidus pauculus</name>
    <dbReference type="NCBI Taxonomy" id="82633"/>
    <lineage>
        <taxon>Bacteria</taxon>
        <taxon>Pseudomonadati</taxon>
        <taxon>Pseudomonadota</taxon>
        <taxon>Betaproteobacteria</taxon>
        <taxon>Burkholderiales</taxon>
        <taxon>Burkholderiaceae</taxon>
        <taxon>Cupriavidus</taxon>
    </lineage>
</organism>
<evidence type="ECO:0000256" key="2">
    <source>
        <dbReference type="ARBA" id="ARBA00022481"/>
    </source>
</evidence>
<dbReference type="PANTHER" id="PTHR30093:SF34">
    <property type="entry name" value="PREPILIN PEPTIDASE-DEPENDENT PROTEIN D"/>
    <property type="match status" value="1"/>
</dbReference>
<keyword evidence="3" id="KW-0281">Fimbrium</keyword>
<dbReference type="InterPro" id="IPR001082">
    <property type="entry name" value="Pilin"/>
</dbReference>
<reference evidence="5 6" key="1">
    <citation type="submission" date="2019-09" db="EMBL/GenBank/DDBJ databases">
        <title>FDA dAtabase for Regulatory Grade micrObial Sequences (FDA-ARGOS): Supporting development and validation of Infectious Disease Dx tests.</title>
        <authorList>
            <person name="Sciortino C."/>
            <person name="Tallon L."/>
            <person name="Sadzewicz L."/>
            <person name="Vavikolanu K."/>
            <person name="Mehta A."/>
            <person name="Aluvathingal J."/>
            <person name="Nadendla S."/>
            <person name="Nandy P."/>
            <person name="Geyer C."/>
            <person name="Yan Y."/>
            <person name="Sichtig H."/>
        </authorList>
    </citation>
    <scope>NUCLEOTIDE SEQUENCE [LARGE SCALE GENOMIC DNA]</scope>
    <source>
        <strain evidence="5 6">FDAARGOS_664</strain>
    </source>
</reference>
<dbReference type="NCBIfam" id="TIGR02532">
    <property type="entry name" value="IV_pilin_GFxxxE"/>
    <property type="match status" value="1"/>
</dbReference>
<feature type="transmembrane region" description="Helical" evidence="4">
    <location>
        <begin position="29"/>
        <end position="50"/>
    </location>
</feature>
<dbReference type="InterPro" id="IPR012902">
    <property type="entry name" value="N_methyl_site"/>
</dbReference>
<evidence type="ECO:0000313" key="6">
    <source>
        <dbReference type="Proteomes" id="UP000322822"/>
    </source>
</evidence>
<dbReference type="AlphaFoldDB" id="A0A5P2H4A2"/>
<dbReference type="GO" id="GO:0007155">
    <property type="term" value="P:cell adhesion"/>
    <property type="evidence" value="ECO:0007669"/>
    <property type="project" value="InterPro"/>
</dbReference>
<protein>
    <submittedName>
        <fullName evidence="5">Pilin</fullName>
    </submittedName>
</protein>
<evidence type="ECO:0000256" key="1">
    <source>
        <dbReference type="ARBA" id="ARBA00005233"/>
    </source>
</evidence>
<dbReference type="OrthoDB" id="8607132at2"/>
<accession>A0A5P2H4A2</accession>
<dbReference type="InterPro" id="IPR045584">
    <property type="entry name" value="Pilin-like"/>
</dbReference>
<dbReference type="Proteomes" id="UP000322822">
    <property type="component" value="Chromosome 1"/>
</dbReference>
<dbReference type="Pfam" id="PF00114">
    <property type="entry name" value="Pilin"/>
    <property type="match status" value="1"/>
</dbReference>
<gene>
    <name evidence="5" type="ORF">FOB72_12110</name>
</gene>
<dbReference type="GO" id="GO:0044096">
    <property type="term" value="C:type IV pilus"/>
    <property type="evidence" value="ECO:0007669"/>
    <property type="project" value="TreeGrafter"/>
</dbReference>
<dbReference type="Gene3D" id="3.30.700.10">
    <property type="entry name" value="Glycoprotein, Type 4 Pilin"/>
    <property type="match status" value="1"/>
</dbReference>
<proteinExistence type="inferred from homology"/>
<keyword evidence="4" id="KW-1133">Transmembrane helix</keyword>
<keyword evidence="4" id="KW-0812">Transmembrane</keyword>
<dbReference type="Pfam" id="PF07963">
    <property type="entry name" value="N_methyl"/>
    <property type="match status" value="1"/>
</dbReference>
<dbReference type="PROSITE" id="PS00409">
    <property type="entry name" value="PROKAR_NTER_METHYL"/>
    <property type="match status" value="1"/>
</dbReference>
<evidence type="ECO:0000313" key="5">
    <source>
        <dbReference type="EMBL" id="QET02716.1"/>
    </source>
</evidence>
<evidence type="ECO:0000256" key="4">
    <source>
        <dbReference type="SAM" id="Phobius"/>
    </source>
</evidence>
<dbReference type="PANTHER" id="PTHR30093">
    <property type="entry name" value="GENERAL SECRETION PATHWAY PROTEIN G"/>
    <property type="match status" value="1"/>
</dbReference>
<keyword evidence="4" id="KW-0472">Membrane</keyword>
<dbReference type="EMBL" id="CP044065">
    <property type="protein sequence ID" value="QET02716.1"/>
    <property type="molecule type" value="Genomic_DNA"/>
</dbReference>
<comment type="similarity">
    <text evidence="1 3">Belongs to the N-Me-Phe pilin family.</text>
</comment>
<dbReference type="SUPFAM" id="SSF54523">
    <property type="entry name" value="Pili subunits"/>
    <property type="match status" value="1"/>
</dbReference>
<name>A0A5P2H4A2_9BURK</name>
<sequence length="181" mass="18910">MQYPLHVDGTIRQSIRHRRARGARTRQQGFTLIELMIVVAIIAILAGIAIPQYQNYIARSQFAEGMSLASGQKVGVTESYSSGGSCPDNSTAAADGIPLFTDITGNYVKSVKVGGTAGASGGCTIIAAFKDSGVSSGLAGKDVTLTMLDADKGSVKWECRSSVAAKYLPRVCTTTASGDVR</sequence>
<dbReference type="GO" id="GO:0043107">
    <property type="term" value="P:type IV pilus-dependent motility"/>
    <property type="evidence" value="ECO:0007669"/>
    <property type="project" value="TreeGrafter"/>
</dbReference>
<keyword evidence="2" id="KW-0488">Methylation</keyword>
<evidence type="ECO:0000256" key="3">
    <source>
        <dbReference type="RuleBase" id="RU000389"/>
    </source>
</evidence>
<dbReference type="RefSeq" id="WP_150372742.1">
    <property type="nucleotide sequence ID" value="NZ_CP044065.1"/>
</dbReference>